<organism evidence="4 5">
    <name type="scientific">Halorhodospira halophila (strain DSM 244 / SL1)</name>
    <name type="common">Ectothiorhodospira halophila (strain DSM 244 / SL1)</name>
    <dbReference type="NCBI Taxonomy" id="349124"/>
    <lineage>
        <taxon>Bacteria</taxon>
        <taxon>Pseudomonadati</taxon>
        <taxon>Pseudomonadota</taxon>
        <taxon>Gammaproteobacteria</taxon>
        <taxon>Chromatiales</taxon>
        <taxon>Ectothiorhodospiraceae</taxon>
        <taxon>Halorhodospira</taxon>
    </lineage>
</organism>
<dbReference type="InterPro" id="IPR018698">
    <property type="entry name" value="VWA-like_dom"/>
</dbReference>
<evidence type="ECO:0008006" key="6">
    <source>
        <dbReference type="Google" id="ProtNLM"/>
    </source>
</evidence>
<gene>
    <name evidence="4" type="ordered locus">Hhal_0248</name>
</gene>
<sequence length="446" mass="48246">MATEPDPAEPYTHRGTPAIRVMVEQAPGTGGLALWAHHRDVADGVLEGPVANDGRTLYYAPAFAELPRPEQVGWVAHQVLHVALRHAQRREALAGVLGDVDPELFNHCADALVNTTLGHLDWLALPAGAVTLERVLREVLPDAAAAPERALLEWDVERLYRAVDDRRGGSSDSRGRAGQGGGGEASGRRHAATGRTDGPRAARLRQLAAGTEADLMPAAGEPPEVAVEEARAWSERLVRAHADDGAFSMLRGLLADRPTPRTPWEHILRTRLARGLARLPERSWSRPARSWLANRGRTAGGRRMPWEPGIVTARRVPRLALVVDASGSIDDGLLARFAGELAAITRRSEAQLVVIVGDDRVRRVVHLAPGASPLAELQFQGGGGTDFTPLLEAADRHTPDQAVVLTDLQGPCRFRPPWPLLWVVPPAWADAEPPWGERLVLADTPI</sequence>
<evidence type="ECO:0000313" key="5">
    <source>
        <dbReference type="Proteomes" id="UP000000647"/>
    </source>
</evidence>
<dbReference type="PANTHER" id="PTHR38730">
    <property type="entry name" value="SLL7028 PROTEIN"/>
    <property type="match status" value="1"/>
</dbReference>
<proteinExistence type="predicted"/>
<reference evidence="4 5" key="2">
    <citation type="journal article" date="2013" name="Stand. Genomic Sci.">
        <title>Complete genome sequence of Halorhodospira halophila SL1.</title>
        <authorList>
            <person name="Challacombe J.F."/>
            <person name="Majid S."/>
            <person name="Deole R."/>
            <person name="Brettin T.S."/>
            <person name="Bruce D."/>
            <person name="Delano S.F."/>
            <person name="Detter J.C."/>
            <person name="Gleasner C.D."/>
            <person name="Han C.S."/>
            <person name="Misra M."/>
            <person name="Reitenga K.G."/>
            <person name="Mikhailova N."/>
            <person name="Woyke T."/>
            <person name="Pitluck S."/>
            <person name="Nolan M."/>
            <person name="Land M.L."/>
            <person name="Saunders E."/>
            <person name="Tapia R."/>
            <person name="Lapidus A."/>
            <person name="Ivanova N."/>
            <person name="Hoff W.D."/>
        </authorList>
    </citation>
    <scope>NUCLEOTIDE SEQUENCE [LARGE SCALE GENOMIC DNA]</scope>
    <source>
        <strain evidence="5">DSM 244 / SL1</strain>
    </source>
</reference>
<dbReference type="OrthoDB" id="9761650at2"/>
<dbReference type="Proteomes" id="UP000000647">
    <property type="component" value="Chromosome"/>
</dbReference>
<protein>
    <recommendedName>
        <fullName evidence="6">Metal-dependent peptidase</fullName>
    </recommendedName>
</protein>
<name>A1WTN0_HALHL</name>
<reference evidence="5" key="1">
    <citation type="submission" date="2006-12" db="EMBL/GenBank/DDBJ databases">
        <title>Complete sequence of Halorhodospira halophila SL1.</title>
        <authorList>
            <consortium name="US DOE Joint Genome Institute"/>
            <person name="Copeland A."/>
            <person name="Lucas S."/>
            <person name="Lapidus A."/>
            <person name="Barry K."/>
            <person name="Detter J.C."/>
            <person name="Glavina del Rio T."/>
            <person name="Hammon N."/>
            <person name="Israni S."/>
            <person name="Dalin E."/>
            <person name="Tice H."/>
            <person name="Pitluck S."/>
            <person name="Saunders E."/>
            <person name="Brettin T."/>
            <person name="Bruce D."/>
            <person name="Han C."/>
            <person name="Tapia R."/>
            <person name="Schmutz J."/>
            <person name="Larimer F."/>
            <person name="Land M."/>
            <person name="Hauser L."/>
            <person name="Kyrpides N."/>
            <person name="Mikhailova N."/>
            <person name="Hoff W."/>
            <person name="Richardson P."/>
        </authorList>
    </citation>
    <scope>NUCLEOTIDE SEQUENCE [LARGE SCALE GENOMIC DNA]</scope>
    <source>
        <strain evidence="5">DSM 244 / SL1</strain>
    </source>
</reference>
<accession>A1WTN0</accession>
<feature type="domain" description="VWA-like" evidence="2">
    <location>
        <begin position="319"/>
        <end position="441"/>
    </location>
</feature>
<dbReference type="HOGENOM" id="CLU_595636_0_0_6"/>
<dbReference type="Pfam" id="PF13203">
    <property type="entry name" value="DUF2201_N"/>
    <property type="match status" value="1"/>
</dbReference>
<evidence type="ECO:0000313" key="4">
    <source>
        <dbReference type="EMBL" id="ABM61042.1"/>
    </source>
</evidence>
<feature type="region of interest" description="Disordered" evidence="1">
    <location>
        <begin position="165"/>
        <end position="201"/>
    </location>
</feature>
<dbReference type="PANTHER" id="PTHR38730:SF1">
    <property type="entry name" value="SLL7028 PROTEIN"/>
    <property type="match status" value="1"/>
</dbReference>
<dbReference type="KEGG" id="hha:Hhal_0248"/>
<feature type="domain" description="Putative metallopeptidase" evidence="3">
    <location>
        <begin position="11"/>
        <end position="310"/>
    </location>
</feature>
<keyword evidence="5" id="KW-1185">Reference proteome</keyword>
<dbReference type="eggNOG" id="COG3864">
    <property type="taxonomic scope" value="Bacteria"/>
</dbReference>
<evidence type="ECO:0000256" key="1">
    <source>
        <dbReference type="SAM" id="MobiDB-lite"/>
    </source>
</evidence>
<dbReference type="STRING" id="349124.Hhal_0248"/>
<dbReference type="RefSeq" id="WP_011813065.1">
    <property type="nucleotide sequence ID" value="NC_008789.1"/>
</dbReference>
<dbReference type="EMBL" id="CP000544">
    <property type="protein sequence ID" value="ABM61042.1"/>
    <property type="molecule type" value="Genomic_DNA"/>
</dbReference>
<dbReference type="InterPro" id="IPR025154">
    <property type="entry name" value="Put_metallopeptidase_dom"/>
</dbReference>
<dbReference type="Pfam" id="PF09967">
    <property type="entry name" value="DUF2201"/>
    <property type="match status" value="1"/>
</dbReference>
<evidence type="ECO:0000259" key="3">
    <source>
        <dbReference type="Pfam" id="PF13203"/>
    </source>
</evidence>
<evidence type="ECO:0000259" key="2">
    <source>
        <dbReference type="Pfam" id="PF09967"/>
    </source>
</evidence>
<dbReference type="AlphaFoldDB" id="A1WTN0"/>
<feature type="compositionally biased region" description="Basic and acidic residues" evidence="1">
    <location>
        <begin position="165"/>
        <end position="175"/>
    </location>
</feature>